<evidence type="ECO:0000256" key="4">
    <source>
        <dbReference type="ARBA" id="ARBA00022857"/>
    </source>
</evidence>
<dbReference type="Pfam" id="PF00698">
    <property type="entry name" value="Acyl_transf_1"/>
    <property type="match status" value="1"/>
</dbReference>
<dbReference type="GO" id="GO:0004312">
    <property type="term" value="F:fatty acid synthase activity"/>
    <property type="evidence" value="ECO:0007669"/>
    <property type="project" value="TreeGrafter"/>
</dbReference>
<dbReference type="Proteomes" id="UP000887013">
    <property type="component" value="Unassembled WGS sequence"/>
</dbReference>
<dbReference type="PANTHER" id="PTHR43775">
    <property type="entry name" value="FATTY ACID SYNTHASE"/>
    <property type="match status" value="1"/>
</dbReference>
<comment type="caution">
    <text evidence="10">The sequence shown here is derived from an EMBL/GenBank/DDBJ whole genome shotgun (WGS) entry which is preliminary data.</text>
</comment>
<dbReference type="InterPro" id="IPR016035">
    <property type="entry name" value="Acyl_Trfase/lysoPLipase"/>
</dbReference>
<gene>
    <name evidence="10" type="primary">Fasn</name>
    <name evidence="10" type="ORF">NPIL_126991</name>
</gene>
<evidence type="ECO:0000256" key="6">
    <source>
        <dbReference type="ARBA" id="ARBA00023098"/>
    </source>
</evidence>
<dbReference type="OrthoDB" id="6505209at2759"/>
<name>A0A8X6UU72_NEPPI</name>
<reference evidence="10" key="1">
    <citation type="submission" date="2020-08" db="EMBL/GenBank/DDBJ databases">
        <title>Multicomponent nature underlies the extraordinary mechanical properties of spider dragline silk.</title>
        <authorList>
            <person name="Kono N."/>
            <person name="Nakamura H."/>
            <person name="Mori M."/>
            <person name="Yoshida Y."/>
            <person name="Ohtoshi R."/>
            <person name="Malay A.D."/>
            <person name="Moran D.A.P."/>
            <person name="Tomita M."/>
            <person name="Numata K."/>
            <person name="Arakawa K."/>
        </authorList>
    </citation>
    <scope>NUCLEOTIDE SEQUENCE</scope>
</reference>
<keyword evidence="7" id="KW-0275">Fatty acid biosynthesis</keyword>
<keyword evidence="2" id="KW-0444">Lipid biosynthesis</keyword>
<evidence type="ECO:0000256" key="2">
    <source>
        <dbReference type="ARBA" id="ARBA00022516"/>
    </source>
</evidence>
<keyword evidence="11" id="KW-1185">Reference proteome</keyword>
<evidence type="ECO:0000256" key="7">
    <source>
        <dbReference type="ARBA" id="ARBA00023160"/>
    </source>
</evidence>
<evidence type="ECO:0000259" key="9">
    <source>
        <dbReference type="SMART" id="SM00827"/>
    </source>
</evidence>
<proteinExistence type="predicted"/>
<protein>
    <submittedName>
        <fullName evidence="10">Fatty acid synthase</fullName>
    </submittedName>
</protein>
<dbReference type="Gene3D" id="3.40.366.10">
    <property type="entry name" value="Malonyl-Coenzyme A Acyl Carrier Protein, domain 2"/>
    <property type="match status" value="2"/>
</dbReference>
<organism evidence="10 11">
    <name type="scientific">Nephila pilipes</name>
    <name type="common">Giant wood spider</name>
    <name type="synonym">Nephila maculata</name>
    <dbReference type="NCBI Taxonomy" id="299642"/>
    <lineage>
        <taxon>Eukaryota</taxon>
        <taxon>Metazoa</taxon>
        <taxon>Ecdysozoa</taxon>
        <taxon>Arthropoda</taxon>
        <taxon>Chelicerata</taxon>
        <taxon>Arachnida</taxon>
        <taxon>Araneae</taxon>
        <taxon>Araneomorphae</taxon>
        <taxon>Entelegynae</taxon>
        <taxon>Araneoidea</taxon>
        <taxon>Nephilidae</taxon>
        <taxon>Nephila</taxon>
    </lineage>
</organism>
<accession>A0A8X6UU72</accession>
<dbReference type="SUPFAM" id="SSF52151">
    <property type="entry name" value="FabD/lysophospholipase-like"/>
    <property type="match status" value="1"/>
</dbReference>
<keyword evidence="4" id="KW-0521">NADP</keyword>
<dbReference type="AlphaFoldDB" id="A0A8X6UU72"/>
<evidence type="ECO:0000256" key="1">
    <source>
        <dbReference type="ARBA" id="ARBA00022450"/>
    </source>
</evidence>
<feature type="domain" description="Malonyl-CoA:ACP transacylase (MAT)" evidence="9">
    <location>
        <begin position="1"/>
        <end position="206"/>
    </location>
</feature>
<keyword evidence="3" id="KW-0276">Fatty acid metabolism</keyword>
<evidence type="ECO:0000256" key="8">
    <source>
        <dbReference type="ARBA" id="ARBA00023268"/>
    </source>
</evidence>
<evidence type="ECO:0000313" key="11">
    <source>
        <dbReference type="Proteomes" id="UP000887013"/>
    </source>
</evidence>
<keyword evidence="5" id="KW-0560">Oxidoreductase</keyword>
<dbReference type="Gene3D" id="3.30.70.3290">
    <property type="match status" value="1"/>
</dbReference>
<keyword evidence="1" id="KW-0596">Phosphopantetheine</keyword>
<dbReference type="InterPro" id="IPR014043">
    <property type="entry name" value="Acyl_transferase_dom"/>
</dbReference>
<dbReference type="EMBL" id="BMAW01038780">
    <property type="protein sequence ID" value="GFU53364.1"/>
    <property type="molecule type" value="Genomic_DNA"/>
</dbReference>
<dbReference type="SMART" id="SM00827">
    <property type="entry name" value="PKS_AT"/>
    <property type="match status" value="1"/>
</dbReference>
<dbReference type="InterPro" id="IPR001227">
    <property type="entry name" value="Ac_transferase_dom_sf"/>
</dbReference>
<keyword evidence="6" id="KW-0443">Lipid metabolism</keyword>
<dbReference type="GO" id="GO:0016491">
    <property type="term" value="F:oxidoreductase activity"/>
    <property type="evidence" value="ECO:0007669"/>
    <property type="project" value="UniProtKB-KW"/>
</dbReference>
<evidence type="ECO:0000313" key="10">
    <source>
        <dbReference type="EMBL" id="GFU53364.1"/>
    </source>
</evidence>
<sequence length="219" mass="24539">MGLKLMKINVFAESMRNSAEILKPFGVYLFEILRDDKEYLITDRIITPSFVTICAVQIALIDVMSHLNIKPDGIVGHSTGEIASAYADGCLTAKEALICAFHKGQAMEKANLPEGRTAAVDPKPRSKRWISTSYVENEWNRPECKEAGSEYFVNNMISSVYFNNAIKKIPRDAVIIEIGPHFLLLSILKRTIGSDASYIGLMKKNEKDNLQFFMNSLGR</sequence>
<dbReference type="PANTHER" id="PTHR43775:SF7">
    <property type="entry name" value="FATTY ACID SYNTHASE"/>
    <property type="match status" value="1"/>
</dbReference>
<dbReference type="GO" id="GO:0006633">
    <property type="term" value="P:fatty acid biosynthetic process"/>
    <property type="evidence" value="ECO:0007669"/>
    <property type="project" value="UniProtKB-KW"/>
</dbReference>
<evidence type="ECO:0000256" key="5">
    <source>
        <dbReference type="ARBA" id="ARBA00023002"/>
    </source>
</evidence>
<evidence type="ECO:0000256" key="3">
    <source>
        <dbReference type="ARBA" id="ARBA00022832"/>
    </source>
</evidence>
<keyword evidence="8" id="KW-0511">Multifunctional enzyme</keyword>
<dbReference type="InterPro" id="IPR050091">
    <property type="entry name" value="PKS_NRPS_Biosynth_Enz"/>
</dbReference>